<feature type="transmembrane region" description="Helical" evidence="2">
    <location>
        <begin position="130"/>
        <end position="148"/>
    </location>
</feature>
<dbReference type="OrthoDB" id="139907at2"/>
<feature type="transmembrane region" description="Helical" evidence="2">
    <location>
        <begin position="44"/>
        <end position="66"/>
    </location>
</feature>
<feature type="region of interest" description="Disordered" evidence="1">
    <location>
        <begin position="1"/>
        <end position="37"/>
    </location>
</feature>
<evidence type="ECO:0000313" key="4">
    <source>
        <dbReference type="Proteomes" id="UP000198589"/>
    </source>
</evidence>
<feature type="transmembrane region" description="Helical" evidence="2">
    <location>
        <begin position="72"/>
        <end position="93"/>
    </location>
</feature>
<keyword evidence="2" id="KW-1133">Transmembrane helix</keyword>
<proteinExistence type="predicted"/>
<name>A0A1I2JBK8_9ACTN</name>
<feature type="transmembrane region" description="Helical" evidence="2">
    <location>
        <begin position="233"/>
        <end position="257"/>
    </location>
</feature>
<sequence length="723" mass="75156">MTTRHLPSIAPPTPRPGAGAEAGTGSGRRPPVTLPPQPTAVDRWLTAAIVPSSVLALVVVAGFPTATGSVGTAVRGLVLLAFWLVAPGAAVLIRLRMAPMTKLAQVPLVGLAVLVGLSTAGAWAGVWEPGLATAAVAVASMASAGVSMSRGTAPPVAPHLARPRRSTVLLGLGLLVSVGLWAGSIPAIRDAEPSVFGLLVSGPPTFAAALLGVWIVLLIALRLRRVGMSALAAAALLLLLRATASVAAPVPIAAWTYKHIGVVGTLQQSREVLGGTDIYMNWPAMFAGAGWFSDSSGVAVIDLARWITPLVHVLIALQAAALARALGSSATGATAAAALVVAFNWVGQDYFSPQALAMCLAAGILVLLVQSRTSPAGAVLALGLFAVVTATHQLTPFWLVALAVALTVLGRAPWWLAPAMALVLAAYVLSRMEAVAAYGLISGFDPIGNAGNSLPPVTAPGSELGSLVARGTAFLMWGSTLLVLLARIPGHGLRGLWRSERIVVAGALAFSPFVLLAAQSYGGEASLRVILYSSVGCAAVLGPALAGLLQARLLWATVGVAWALVAAALTAQSSFGLWSVNLMREEDVATAGWLAEETPDAVVISPLANWPGRASVDYLDFYDQDAPLDVLLVGVNPDTDPQITLQVRPLTDLRLENLVDLLPDEPTFIVFTAAQRAWDAYYATFQPGGYQNLLDDLAENPDWRVVEHTGDLWVYEYLPRRNG</sequence>
<gene>
    <name evidence="3" type="ORF">SAMN05216574_115107</name>
</gene>
<dbReference type="STRING" id="1798228.SAMN05216574_115107"/>
<evidence type="ECO:0000256" key="2">
    <source>
        <dbReference type="SAM" id="Phobius"/>
    </source>
</evidence>
<dbReference type="AlphaFoldDB" id="A0A1I2JBK8"/>
<dbReference type="Proteomes" id="UP000198589">
    <property type="component" value="Unassembled WGS sequence"/>
</dbReference>
<feature type="transmembrane region" description="Helical" evidence="2">
    <location>
        <begin position="330"/>
        <end position="347"/>
    </location>
</feature>
<evidence type="ECO:0000256" key="1">
    <source>
        <dbReference type="SAM" id="MobiDB-lite"/>
    </source>
</evidence>
<protein>
    <submittedName>
        <fullName evidence="3">Uncharacterized protein</fullName>
    </submittedName>
</protein>
<evidence type="ECO:0000313" key="3">
    <source>
        <dbReference type="EMBL" id="SFF51213.1"/>
    </source>
</evidence>
<accession>A0A1I2JBK8</accession>
<feature type="transmembrane region" description="Helical" evidence="2">
    <location>
        <begin position="555"/>
        <end position="578"/>
    </location>
</feature>
<feature type="transmembrane region" description="Helical" evidence="2">
    <location>
        <begin position="353"/>
        <end position="369"/>
    </location>
</feature>
<feature type="transmembrane region" description="Helical" evidence="2">
    <location>
        <begin position="105"/>
        <end position="124"/>
    </location>
</feature>
<reference evidence="4" key="1">
    <citation type="submission" date="2016-10" db="EMBL/GenBank/DDBJ databases">
        <authorList>
            <person name="Varghese N."/>
            <person name="Submissions S."/>
        </authorList>
    </citation>
    <scope>NUCLEOTIDE SEQUENCE [LARGE SCALE GENOMIC DNA]</scope>
    <source>
        <strain evidence="4">DSM 46838</strain>
    </source>
</reference>
<keyword evidence="2" id="KW-0812">Transmembrane</keyword>
<feature type="transmembrane region" description="Helical" evidence="2">
    <location>
        <begin position="529"/>
        <end position="549"/>
    </location>
</feature>
<dbReference type="EMBL" id="FOND01000015">
    <property type="protein sequence ID" value="SFF51213.1"/>
    <property type="molecule type" value="Genomic_DNA"/>
</dbReference>
<feature type="transmembrane region" description="Helical" evidence="2">
    <location>
        <begin position="168"/>
        <end position="188"/>
    </location>
</feature>
<feature type="transmembrane region" description="Helical" evidence="2">
    <location>
        <begin position="502"/>
        <end position="522"/>
    </location>
</feature>
<organism evidence="3 4">
    <name type="scientific">Blastococcus tunisiensis</name>
    <dbReference type="NCBI Taxonomy" id="1798228"/>
    <lineage>
        <taxon>Bacteria</taxon>
        <taxon>Bacillati</taxon>
        <taxon>Actinomycetota</taxon>
        <taxon>Actinomycetes</taxon>
        <taxon>Geodermatophilales</taxon>
        <taxon>Geodermatophilaceae</taxon>
        <taxon>Blastococcus</taxon>
    </lineage>
</organism>
<keyword evidence="4" id="KW-1185">Reference proteome</keyword>
<keyword evidence="2" id="KW-0472">Membrane</keyword>
<feature type="transmembrane region" description="Helical" evidence="2">
    <location>
        <begin position="472"/>
        <end position="490"/>
    </location>
</feature>
<feature type="transmembrane region" description="Helical" evidence="2">
    <location>
        <begin position="381"/>
        <end position="406"/>
    </location>
</feature>
<feature type="transmembrane region" description="Helical" evidence="2">
    <location>
        <begin position="194"/>
        <end position="221"/>
    </location>
</feature>
<dbReference type="RefSeq" id="WP_092201771.1">
    <property type="nucleotide sequence ID" value="NZ_FOND01000015.1"/>
</dbReference>
<feature type="transmembrane region" description="Helical" evidence="2">
    <location>
        <begin position="412"/>
        <end position="429"/>
    </location>
</feature>